<dbReference type="AlphaFoldDB" id="A0AA39MDK0"/>
<keyword evidence="1" id="KW-0732">Signal</keyword>
<protein>
    <submittedName>
        <fullName evidence="2">Uncharacterized protein</fullName>
    </submittedName>
</protein>
<comment type="caution">
    <text evidence="2">The sequence shown here is derived from an EMBL/GenBank/DDBJ whole genome shotgun (WGS) entry which is preliminary data.</text>
</comment>
<dbReference type="Proteomes" id="UP001175226">
    <property type="component" value="Unassembled WGS sequence"/>
</dbReference>
<name>A0AA39MDK0_9AGAR</name>
<proteinExistence type="predicted"/>
<organism evidence="2 3">
    <name type="scientific">Armillaria borealis</name>
    <dbReference type="NCBI Taxonomy" id="47425"/>
    <lineage>
        <taxon>Eukaryota</taxon>
        <taxon>Fungi</taxon>
        <taxon>Dikarya</taxon>
        <taxon>Basidiomycota</taxon>
        <taxon>Agaricomycotina</taxon>
        <taxon>Agaricomycetes</taxon>
        <taxon>Agaricomycetidae</taxon>
        <taxon>Agaricales</taxon>
        <taxon>Marasmiineae</taxon>
        <taxon>Physalacriaceae</taxon>
        <taxon>Armillaria</taxon>
    </lineage>
</organism>
<feature type="chain" id="PRO_5041346516" evidence="1">
    <location>
        <begin position="20"/>
        <end position="118"/>
    </location>
</feature>
<gene>
    <name evidence="2" type="ORF">EV421DRAFT_236565</name>
</gene>
<accession>A0AA39MDK0</accession>
<evidence type="ECO:0000256" key="1">
    <source>
        <dbReference type="SAM" id="SignalP"/>
    </source>
</evidence>
<reference evidence="2" key="1">
    <citation type="submission" date="2023-06" db="EMBL/GenBank/DDBJ databases">
        <authorList>
            <consortium name="Lawrence Berkeley National Laboratory"/>
            <person name="Ahrendt S."/>
            <person name="Sahu N."/>
            <person name="Indic B."/>
            <person name="Wong-Bajracharya J."/>
            <person name="Merenyi Z."/>
            <person name="Ke H.-M."/>
            <person name="Monk M."/>
            <person name="Kocsube S."/>
            <person name="Drula E."/>
            <person name="Lipzen A."/>
            <person name="Balint B."/>
            <person name="Henrissat B."/>
            <person name="Andreopoulos B."/>
            <person name="Martin F.M."/>
            <person name="Harder C.B."/>
            <person name="Rigling D."/>
            <person name="Ford K.L."/>
            <person name="Foster G.D."/>
            <person name="Pangilinan J."/>
            <person name="Papanicolaou A."/>
            <person name="Barry K."/>
            <person name="LaButti K."/>
            <person name="Viragh M."/>
            <person name="Koriabine M."/>
            <person name="Yan M."/>
            <person name="Riley R."/>
            <person name="Champramary S."/>
            <person name="Plett K.L."/>
            <person name="Tsai I.J."/>
            <person name="Slot J."/>
            <person name="Sipos G."/>
            <person name="Plett J."/>
            <person name="Nagy L.G."/>
            <person name="Grigoriev I.V."/>
        </authorList>
    </citation>
    <scope>NUCLEOTIDE SEQUENCE</scope>
    <source>
        <strain evidence="2">FPL87.14</strain>
    </source>
</reference>
<dbReference type="EMBL" id="JAUEPT010000130">
    <property type="protein sequence ID" value="KAK0430891.1"/>
    <property type="molecule type" value="Genomic_DNA"/>
</dbReference>
<feature type="signal peptide" evidence="1">
    <location>
        <begin position="1"/>
        <end position="19"/>
    </location>
</feature>
<sequence>MTILQVLSIILVIFRTDSGYSGRFEKGTDDGVRYSFLSYWESEGLVDWNLLRVSYRSRLTFYYFVVCPCSSLGRGQLRDLWTSLEDAILPLATMLPRFGEYIVPSPLKEALAQGDRNI</sequence>
<evidence type="ECO:0000313" key="2">
    <source>
        <dbReference type="EMBL" id="KAK0430891.1"/>
    </source>
</evidence>
<evidence type="ECO:0000313" key="3">
    <source>
        <dbReference type="Proteomes" id="UP001175226"/>
    </source>
</evidence>
<keyword evidence="3" id="KW-1185">Reference proteome</keyword>